<dbReference type="HOGENOM" id="CLU_1760264_0_0_1"/>
<dbReference type="RefSeq" id="XP_003847106.1">
    <property type="nucleotide sequence ID" value="XM_003847058.1"/>
</dbReference>
<dbReference type="KEGG" id="ztr:MYCGRDRAFT_97906"/>
<dbReference type="InParanoid" id="F9XRR1"/>
<accession>F9XRR1</accession>
<sequence length="148" mass="16088">MFPSGFIADPDTPVVLQHDRFRGGFAGFEANHPRLVREDDAFWGSFLLPRRSFDQDECISVGTPCPSTQEYLVTFTLGDDAPSRGAVATSSVQHASTSKETSRRTSLDSPQELSNEFDESIGGGTASRKRKRDPNMGAASSARAVCTR</sequence>
<dbReference type="AlphaFoldDB" id="F9XRR1"/>
<evidence type="ECO:0000313" key="2">
    <source>
        <dbReference type="EMBL" id="EGP82082.1"/>
    </source>
</evidence>
<gene>
    <name evidence="2" type="ORF">MYCGRDRAFT_97906</name>
</gene>
<proteinExistence type="predicted"/>
<dbReference type="Proteomes" id="UP000008062">
    <property type="component" value="Chromosome 18"/>
</dbReference>
<evidence type="ECO:0000256" key="1">
    <source>
        <dbReference type="SAM" id="MobiDB-lite"/>
    </source>
</evidence>
<reference evidence="2 3" key="1">
    <citation type="journal article" date="2011" name="PLoS Genet.">
        <title>Finished genome of the fungal wheat pathogen Mycosphaerella graminicola reveals dispensome structure, chromosome plasticity, and stealth pathogenesis.</title>
        <authorList>
            <person name="Goodwin S.B."/>
            <person name="Ben M'barek S."/>
            <person name="Dhillon B."/>
            <person name="Wittenberg A.H.J."/>
            <person name="Crane C.F."/>
            <person name="Hane J.K."/>
            <person name="Foster A.J."/>
            <person name="Van der Lee T.A.J."/>
            <person name="Grimwood J."/>
            <person name="Aerts A."/>
            <person name="Antoniw J."/>
            <person name="Bailey A."/>
            <person name="Bluhm B."/>
            <person name="Bowler J."/>
            <person name="Bristow J."/>
            <person name="van der Burgt A."/>
            <person name="Canto-Canche B."/>
            <person name="Churchill A.C.L."/>
            <person name="Conde-Ferraez L."/>
            <person name="Cools H.J."/>
            <person name="Coutinho P.M."/>
            <person name="Csukai M."/>
            <person name="Dehal P."/>
            <person name="De Wit P."/>
            <person name="Donzelli B."/>
            <person name="van de Geest H.C."/>
            <person name="van Ham R.C.H.J."/>
            <person name="Hammond-Kosack K.E."/>
            <person name="Henrissat B."/>
            <person name="Kilian A."/>
            <person name="Kobayashi A.K."/>
            <person name="Koopmann E."/>
            <person name="Kourmpetis Y."/>
            <person name="Kuzniar A."/>
            <person name="Lindquist E."/>
            <person name="Lombard V."/>
            <person name="Maliepaard C."/>
            <person name="Martins N."/>
            <person name="Mehrabi R."/>
            <person name="Nap J.P.H."/>
            <person name="Ponomarenko A."/>
            <person name="Rudd J.J."/>
            <person name="Salamov A."/>
            <person name="Schmutz J."/>
            <person name="Schouten H.J."/>
            <person name="Shapiro H."/>
            <person name="Stergiopoulos I."/>
            <person name="Torriani S.F.F."/>
            <person name="Tu H."/>
            <person name="de Vries R.P."/>
            <person name="Waalwijk C."/>
            <person name="Ware S.B."/>
            <person name="Wiebenga A."/>
            <person name="Zwiers L.-H."/>
            <person name="Oliver R.P."/>
            <person name="Grigoriev I.V."/>
            <person name="Kema G.H.J."/>
        </authorList>
    </citation>
    <scope>NUCLEOTIDE SEQUENCE [LARGE SCALE GENOMIC DNA]</scope>
    <source>
        <strain evidence="3">CBS 115943 / IPO323</strain>
    </source>
</reference>
<dbReference type="EMBL" id="CM001213">
    <property type="protein sequence ID" value="EGP82082.1"/>
    <property type="molecule type" value="Genomic_DNA"/>
</dbReference>
<dbReference type="GeneID" id="13399466"/>
<evidence type="ECO:0000313" key="3">
    <source>
        <dbReference type="Proteomes" id="UP000008062"/>
    </source>
</evidence>
<feature type="compositionally biased region" description="Polar residues" evidence="1">
    <location>
        <begin position="88"/>
        <end position="99"/>
    </location>
</feature>
<name>F9XRR1_ZYMTI</name>
<organism evidence="2 3">
    <name type="scientific">Zymoseptoria tritici (strain CBS 115943 / IPO323)</name>
    <name type="common">Speckled leaf blotch fungus</name>
    <name type="synonym">Septoria tritici</name>
    <dbReference type="NCBI Taxonomy" id="336722"/>
    <lineage>
        <taxon>Eukaryota</taxon>
        <taxon>Fungi</taxon>
        <taxon>Dikarya</taxon>
        <taxon>Ascomycota</taxon>
        <taxon>Pezizomycotina</taxon>
        <taxon>Dothideomycetes</taxon>
        <taxon>Dothideomycetidae</taxon>
        <taxon>Mycosphaerellales</taxon>
        <taxon>Mycosphaerellaceae</taxon>
        <taxon>Zymoseptoria</taxon>
    </lineage>
</organism>
<feature type="region of interest" description="Disordered" evidence="1">
    <location>
        <begin position="83"/>
        <end position="148"/>
    </location>
</feature>
<protein>
    <submittedName>
        <fullName evidence="2">Uncharacterized protein</fullName>
    </submittedName>
</protein>
<keyword evidence="3" id="KW-1185">Reference proteome</keyword>